<dbReference type="PANTHER" id="PTHR43194:SF4">
    <property type="entry name" value="AB HYDROLASE-1 DOMAIN-CONTAINING PROTEIN"/>
    <property type="match status" value="1"/>
</dbReference>
<protein>
    <submittedName>
        <fullName evidence="2">Alpha/beta-hydrolase</fullName>
    </submittedName>
</protein>
<feature type="signal peptide" evidence="1">
    <location>
        <begin position="1"/>
        <end position="20"/>
    </location>
</feature>
<dbReference type="EMBL" id="ML978083">
    <property type="protein sequence ID" value="KAF2008544.1"/>
    <property type="molecule type" value="Genomic_DNA"/>
</dbReference>
<dbReference type="OrthoDB" id="9978720at2759"/>
<gene>
    <name evidence="2" type="ORF">BU24DRAFT_381895</name>
</gene>
<name>A0A6A5X6Y4_9PLEO</name>
<feature type="chain" id="PRO_5025578530" evidence="1">
    <location>
        <begin position="21"/>
        <end position="384"/>
    </location>
</feature>
<evidence type="ECO:0000313" key="2">
    <source>
        <dbReference type="EMBL" id="KAF2008544.1"/>
    </source>
</evidence>
<proteinExistence type="predicted"/>
<dbReference type="SUPFAM" id="SSF53474">
    <property type="entry name" value="alpha/beta-Hydrolases"/>
    <property type="match status" value="1"/>
</dbReference>
<keyword evidence="1" id="KW-0732">Signal</keyword>
<organism evidence="2 3">
    <name type="scientific">Aaosphaeria arxii CBS 175.79</name>
    <dbReference type="NCBI Taxonomy" id="1450172"/>
    <lineage>
        <taxon>Eukaryota</taxon>
        <taxon>Fungi</taxon>
        <taxon>Dikarya</taxon>
        <taxon>Ascomycota</taxon>
        <taxon>Pezizomycotina</taxon>
        <taxon>Dothideomycetes</taxon>
        <taxon>Pleosporomycetidae</taxon>
        <taxon>Pleosporales</taxon>
        <taxon>Pleosporales incertae sedis</taxon>
        <taxon>Aaosphaeria</taxon>
    </lineage>
</organism>
<accession>A0A6A5X6Y4</accession>
<sequence>MMKIHAALCVISSFAAISVTETFAPDCYGVNAVSVRCLSKETLYRRDAFYVGGRYIQTALGNVTIDQIYVEKLSPPGRTLQPHPLVFFHGGGTSAVSWLNTPDNRKGWATYFVEKGYTVYLVDAYSGARSAANDFSQYSMNSGISAELAQAGFTASSIKHTQWPGSGIDNGDPTFDAFKKTLIPWTTSFVQQELAMRTSGCELLRLLGSPAFLISHSLGSFYPILLSNDCPHLVKGSINLEAATTPFWRYNVGSLGGVPQSPWGLTFSPLSYDPPARNASELVIQSIGNDTIEHRTCYRQAEPARRLPNVSSVPYLGITSEGSNHITFGHCIIDYLKQVGGRPGWIKLADIGIRGNGHFMHVELNNLQIASLVDDWIVKEVRLG</sequence>
<dbReference type="InterPro" id="IPR050228">
    <property type="entry name" value="Carboxylesterase_BioH"/>
</dbReference>
<dbReference type="InterPro" id="IPR029058">
    <property type="entry name" value="AB_hydrolase_fold"/>
</dbReference>
<keyword evidence="2" id="KW-0378">Hydrolase</keyword>
<keyword evidence="3" id="KW-1185">Reference proteome</keyword>
<dbReference type="AlphaFoldDB" id="A0A6A5X6Y4"/>
<dbReference type="GeneID" id="54282147"/>
<dbReference type="PANTHER" id="PTHR43194">
    <property type="entry name" value="HYDROLASE ALPHA/BETA FOLD FAMILY"/>
    <property type="match status" value="1"/>
</dbReference>
<dbReference type="CDD" id="cd12809">
    <property type="entry name" value="Esterase_713_like-2"/>
    <property type="match status" value="1"/>
</dbReference>
<dbReference type="GO" id="GO:0016787">
    <property type="term" value="F:hydrolase activity"/>
    <property type="evidence" value="ECO:0007669"/>
    <property type="project" value="UniProtKB-KW"/>
</dbReference>
<dbReference type="Gene3D" id="3.40.50.1820">
    <property type="entry name" value="alpha/beta hydrolase"/>
    <property type="match status" value="1"/>
</dbReference>
<evidence type="ECO:0000256" key="1">
    <source>
        <dbReference type="SAM" id="SignalP"/>
    </source>
</evidence>
<evidence type="ECO:0000313" key="3">
    <source>
        <dbReference type="Proteomes" id="UP000799778"/>
    </source>
</evidence>
<dbReference type="RefSeq" id="XP_033376883.1">
    <property type="nucleotide sequence ID" value="XM_033524750.1"/>
</dbReference>
<dbReference type="Proteomes" id="UP000799778">
    <property type="component" value="Unassembled WGS sequence"/>
</dbReference>
<reference evidence="2" key="1">
    <citation type="journal article" date="2020" name="Stud. Mycol.">
        <title>101 Dothideomycetes genomes: a test case for predicting lifestyles and emergence of pathogens.</title>
        <authorList>
            <person name="Haridas S."/>
            <person name="Albert R."/>
            <person name="Binder M."/>
            <person name="Bloem J."/>
            <person name="Labutti K."/>
            <person name="Salamov A."/>
            <person name="Andreopoulos B."/>
            <person name="Baker S."/>
            <person name="Barry K."/>
            <person name="Bills G."/>
            <person name="Bluhm B."/>
            <person name="Cannon C."/>
            <person name="Castanera R."/>
            <person name="Culley D."/>
            <person name="Daum C."/>
            <person name="Ezra D."/>
            <person name="Gonzalez J."/>
            <person name="Henrissat B."/>
            <person name="Kuo A."/>
            <person name="Liang C."/>
            <person name="Lipzen A."/>
            <person name="Lutzoni F."/>
            <person name="Magnuson J."/>
            <person name="Mondo S."/>
            <person name="Nolan M."/>
            <person name="Ohm R."/>
            <person name="Pangilinan J."/>
            <person name="Park H.-J."/>
            <person name="Ramirez L."/>
            <person name="Alfaro M."/>
            <person name="Sun H."/>
            <person name="Tritt A."/>
            <person name="Yoshinaga Y."/>
            <person name="Zwiers L.-H."/>
            <person name="Turgeon B."/>
            <person name="Goodwin S."/>
            <person name="Spatafora J."/>
            <person name="Crous P."/>
            <person name="Grigoriev I."/>
        </authorList>
    </citation>
    <scope>NUCLEOTIDE SEQUENCE</scope>
    <source>
        <strain evidence="2">CBS 175.79</strain>
    </source>
</reference>